<evidence type="ECO:0000256" key="3">
    <source>
        <dbReference type="ARBA" id="ARBA00005130"/>
    </source>
</evidence>
<evidence type="ECO:0000313" key="15">
    <source>
        <dbReference type="Proteomes" id="UP000781958"/>
    </source>
</evidence>
<comment type="cofactor">
    <cofactor evidence="2">
        <name>Zn(2+)</name>
        <dbReference type="ChEBI" id="CHEBI:29105"/>
    </cofactor>
</comment>
<comment type="pathway">
    <text evidence="3">Amino-acid biosynthesis; L-lysine biosynthesis via DAP pathway; LL-2,6-diaminopimelate from (S)-tetrahydrodipicolinate (succinylase route): step 3/3.</text>
</comment>
<comment type="similarity">
    <text evidence="4">Belongs to the peptidase M20A family.</text>
</comment>
<evidence type="ECO:0000259" key="13">
    <source>
        <dbReference type="Pfam" id="PF07687"/>
    </source>
</evidence>
<keyword evidence="11" id="KW-0170">Cobalt</keyword>
<dbReference type="Gene3D" id="3.40.630.10">
    <property type="entry name" value="Zn peptidases"/>
    <property type="match status" value="1"/>
</dbReference>
<dbReference type="InterPro" id="IPR002933">
    <property type="entry name" value="Peptidase_M20"/>
</dbReference>
<reference evidence="14 15" key="1">
    <citation type="submission" date="2021-03" db="EMBL/GenBank/DDBJ databases">
        <title>Genomic Encyclopedia of Type Strains, Phase III (KMG-III): the genomes of soil and plant-associated and newly described type strains.</title>
        <authorList>
            <person name="Whitman W."/>
        </authorList>
    </citation>
    <scope>NUCLEOTIDE SEQUENCE [LARGE SCALE GENOMIC DNA]</scope>
    <source>
        <strain evidence="14 15">IMMIB AFH-6</strain>
    </source>
</reference>
<sequence>MVEAMDAVALTRRLISYDTVNPPGNEAHCARFLGDLLESAGFAVAYHEFSPGRPTLIARAGDCRPERTLCFLGHLDTVPLGHAAWSADPFAGDIRDDKLYGRGASDMKAGVAAFVVAAMRSLDGLEPGAGLMLILAAGEETGCEGSRHLVTLGVDLGTVAGVVVGEPTSNYPLVGHKGALWLKASTKGVTAHGSMPHLGVNAVVQGAEMVTKLADFGFNQKPHEVLGSPTINVGNMRGGANINSVPDWAEVGIDIRTVPGMDHGAIRDQITHYLQPHLHDLCTAASMPHIWTDPAHPWIQGVYALAEPLLGFRPEPRGAAYFSDASALVEVLGSPPTVILGPGEPSMAHQTDEYCLVSRIEQAVDLYSLIIRQTCAADEAAATA</sequence>
<organism evidence="14 15">
    <name type="scientific">Azospirillum rugosum</name>
    <dbReference type="NCBI Taxonomy" id="416170"/>
    <lineage>
        <taxon>Bacteria</taxon>
        <taxon>Pseudomonadati</taxon>
        <taxon>Pseudomonadota</taxon>
        <taxon>Alphaproteobacteria</taxon>
        <taxon>Rhodospirillales</taxon>
        <taxon>Azospirillaceae</taxon>
        <taxon>Azospirillum</taxon>
    </lineage>
</organism>
<dbReference type="SUPFAM" id="SSF53187">
    <property type="entry name" value="Zn-dependent exopeptidases"/>
    <property type="match status" value="1"/>
</dbReference>
<evidence type="ECO:0000256" key="6">
    <source>
        <dbReference type="ARBA" id="ARBA00016853"/>
    </source>
</evidence>
<evidence type="ECO:0000256" key="7">
    <source>
        <dbReference type="ARBA" id="ARBA00022605"/>
    </source>
</evidence>
<name>A0ABS4SMX1_9PROT</name>
<dbReference type="CDD" id="cd08659">
    <property type="entry name" value="M20_ArgE_DapE-like"/>
    <property type="match status" value="1"/>
</dbReference>
<dbReference type="EC" id="3.5.1.18" evidence="5"/>
<dbReference type="PANTHER" id="PTHR43808:SF8">
    <property type="entry name" value="PEPTIDASE M20 DIMERISATION DOMAIN-CONTAINING PROTEIN"/>
    <property type="match status" value="1"/>
</dbReference>
<accession>A0ABS4SMX1</accession>
<dbReference type="Pfam" id="PF07687">
    <property type="entry name" value="M20_dimer"/>
    <property type="match status" value="1"/>
</dbReference>
<dbReference type="Proteomes" id="UP000781958">
    <property type="component" value="Unassembled WGS sequence"/>
</dbReference>
<dbReference type="InterPro" id="IPR010182">
    <property type="entry name" value="ArgE/DapE"/>
</dbReference>
<evidence type="ECO:0000256" key="8">
    <source>
        <dbReference type="ARBA" id="ARBA00022723"/>
    </source>
</evidence>
<keyword evidence="7" id="KW-0028">Amino-acid biosynthesis</keyword>
<keyword evidence="15" id="KW-1185">Reference proteome</keyword>
<evidence type="ECO:0000256" key="11">
    <source>
        <dbReference type="ARBA" id="ARBA00023285"/>
    </source>
</evidence>
<dbReference type="RefSeq" id="WP_209767195.1">
    <property type="nucleotide sequence ID" value="NZ_JAGINP010000010.1"/>
</dbReference>
<comment type="cofactor">
    <cofactor evidence="1">
        <name>Co(2+)</name>
        <dbReference type="ChEBI" id="CHEBI:48828"/>
    </cofactor>
</comment>
<comment type="caution">
    <text evidence="14">The sequence shown here is derived from an EMBL/GenBank/DDBJ whole genome shotgun (WGS) entry which is preliminary data.</text>
</comment>
<dbReference type="EMBL" id="JAGINP010000010">
    <property type="protein sequence ID" value="MBP2293272.1"/>
    <property type="molecule type" value="Genomic_DNA"/>
</dbReference>
<evidence type="ECO:0000256" key="5">
    <source>
        <dbReference type="ARBA" id="ARBA00011921"/>
    </source>
</evidence>
<dbReference type="InterPro" id="IPR011650">
    <property type="entry name" value="Peptidase_M20_dimer"/>
</dbReference>
<keyword evidence="8" id="KW-0479">Metal-binding</keyword>
<dbReference type="GO" id="GO:0009014">
    <property type="term" value="F:succinyl-diaminopimelate desuccinylase activity"/>
    <property type="evidence" value="ECO:0007669"/>
    <property type="project" value="UniProtKB-EC"/>
</dbReference>
<evidence type="ECO:0000256" key="1">
    <source>
        <dbReference type="ARBA" id="ARBA00001941"/>
    </source>
</evidence>
<evidence type="ECO:0000256" key="12">
    <source>
        <dbReference type="ARBA" id="ARBA00051301"/>
    </source>
</evidence>
<evidence type="ECO:0000256" key="4">
    <source>
        <dbReference type="ARBA" id="ARBA00006247"/>
    </source>
</evidence>
<evidence type="ECO:0000313" key="14">
    <source>
        <dbReference type="EMBL" id="MBP2293272.1"/>
    </source>
</evidence>
<keyword evidence="9 14" id="KW-0378">Hydrolase</keyword>
<dbReference type="InterPro" id="IPR036264">
    <property type="entry name" value="Bact_exopeptidase_dim_dom"/>
</dbReference>
<protein>
    <recommendedName>
        <fullName evidence="6">Probable succinyl-diaminopimelate desuccinylase</fullName>
        <ecNumber evidence="5">3.5.1.18</ecNumber>
    </recommendedName>
</protein>
<dbReference type="InterPro" id="IPR050072">
    <property type="entry name" value="Peptidase_M20A"/>
</dbReference>
<feature type="domain" description="Peptidase M20 dimerisation" evidence="13">
    <location>
        <begin position="174"/>
        <end position="279"/>
    </location>
</feature>
<comment type="catalytic activity">
    <reaction evidence="12">
        <text>N-succinyl-(2S,6S)-2,6-diaminopimelate + H2O = (2S,6S)-2,6-diaminopimelate + succinate</text>
        <dbReference type="Rhea" id="RHEA:22608"/>
        <dbReference type="ChEBI" id="CHEBI:15377"/>
        <dbReference type="ChEBI" id="CHEBI:30031"/>
        <dbReference type="ChEBI" id="CHEBI:57609"/>
        <dbReference type="ChEBI" id="CHEBI:58087"/>
        <dbReference type="EC" id="3.5.1.18"/>
    </reaction>
</comment>
<dbReference type="PROSITE" id="PS00759">
    <property type="entry name" value="ARGE_DAPE_CPG2_2"/>
    <property type="match status" value="1"/>
</dbReference>
<dbReference type="InterPro" id="IPR001261">
    <property type="entry name" value="ArgE/DapE_CS"/>
</dbReference>
<proteinExistence type="inferred from homology"/>
<dbReference type="PANTHER" id="PTHR43808">
    <property type="entry name" value="ACETYLORNITHINE DEACETYLASE"/>
    <property type="match status" value="1"/>
</dbReference>
<evidence type="ECO:0000256" key="10">
    <source>
        <dbReference type="ARBA" id="ARBA00022833"/>
    </source>
</evidence>
<gene>
    <name evidence="14" type="ORF">J2851_003055</name>
</gene>
<dbReference type="SUPFAM" id="SSF55031">
    <property type="entry name" value="Bacterial exopeptidase dimerisation domain"/>
    <property type="match status" value="1"/>
</dbReference>
<dbReference type="Pfam" id="PF01546">
    <property type="entry name" value="Peptidase_M20"/>
    <property type="match status" value="1"/>
</dbReference>
<evidence type="ECO:0000256" key="9">
    <source>
        <dbReference type="ARBA" id="ARBA00022801"/>
    </source>
</evidence>
<dbReference type="NCBIfam" id="TIGR01910">
    <property type="entry name" value="DapE-ArgE"/>
    <property type="match status" value="1"/>
</dbReference>
<keyword evidence="10" id="KW-0862">Zinc</keyword>
<evidence type="ECO:0000256" key="2">
    <source>
        <dbReference type="ARBA" id="ARBA00001947"/>
    </source>
</evidence>
<dbReference type="Gene3D" id="3.30.70.360">
    <property type="match status" value="1"/>
</dbReference>